<dbReference type="Proteomes" id="UP000598217">
    <property type="component" value="Unassembled WGS sequence"/>
</dbReference>
<keyword evidence="2" id="KW-1185">Reference proteome</keyword>
<proteinExistence type="predicted"/>
<accession>A0ABR9HCN7</accession>
<protein>
    <recommendedName>
        <fullName evidence="3">Mycothiol maleylpyruvate isomerase N-terminal domain-containing protein</fullName>
    </recommendedName>
</protein>
<reference evidence="1 2" key="1">
    <citation type="submission" date="2020-10" db="EMBL/GenBank/DDBJ databases">
        <title>Sequencing the genomes of 1000 actinobacteria strains.</title>
        <authorList>
            <person name="Klenk H.-P."/>
        </authorList>
    </citation>
    <scope>NUCLEOTIDE SEQUENCE [LARGE SCALE GENOMIC DNA]</scope>
    <source>
        <strain evidence="1 2">DSM 45157</strain>
    </source>
</reference>
<evidence type="ECO:0000313" key="1">
    <source>
        <dbReference type="EMBL" id="MBE1456803.1"/>
    </source>
</evidence>
<organism evidence="1 2">
    <name type="scientific">Nocardiopsis terrae</name>
    <dbReference type="NCBI Taxonomy" id="372655"/>
    <lineage>
        <taxon>Bacteria</taxon>
        <taxon>Bacillati</taxon>
        <taxon>Actinomycetota</taxon>
        <taxon>Actinomycetes</taxon>
        <taxon>Streptosporangiales</taxon>
        <taxon>Nocardiopsidaceae</taxon>
        <taxon>Nocardiopsis</taxon>
    </lineage>
</organism>
<gene>
    <name evidence="1" type="ORF">H4W79_001017</name>
</gene>
<dbReference type="EMBL" id="JADBDY010000001">
    <property type="protein sequence ID" value="MBE1456803.1"/>
    <property type="molecule type" value="Genomic_DNA"/>
</dbReference>
<evidence type="ECO:0000313" key="2">
    <source>
        <dbReference type="Proteomes" id="UP000598217"/>
    </source>
</evidence>
<dbReference type="RefSeq" id="WP_191268184.1">
    <property type="nucleotide sequence ID" value="NZ_BMXJ01000002.1"/>
</dbReference>
<name>A0ABR9HCN7_9ACTN</name>
<comment type="caution">
    <text evidence="1">The sequence shown here is derived from an EMBL/GenBank/DDBJ whole genome shotgun (WGS) entry which is preliminary data.</text>
</comment>
<sequence>MTSHAQHYLSGRHEEVWADLGALGQVPDHLREDVREVADLTMARVAAHVSRLAESLPELGFEPSGGFPFHTPPGPDARAETAALAEEIGGVPAALAAYLSTVGEVGLTGDWPEIGLHYHSVPTWTEETDFSPVTGSPDPLCLPGIDHLRFWVEECLRAPDEDEGVPGAEDTRNTIARTRPVSAVTSFDLAPDELHKANVSGGTHDVLLPDASADPVLIGVRGRPGVTLVEYLRAVVAHGGFPGWELNGLPLPEPLRALAAAPDF</sequence>
<evidence type="ECO:0008006" key="3">
    <source>
        <dbReference type="Google" id="ProtNLM"/>
    </source>
</evidence>